<dbReference type="RefSeq" id="WP_224079495.1">
    <property type="nucleotide sequence ID" value="NZ_CAJZAI010000003.1"/>
</dbReference>
<name>A0ABM8WTP8_9BURK</name>
<dbReference type="InterPro" id="IPR021737">
    <property type="entry name" value="Phage_phiKZ_Orf197"/>
</dbReference>
<keyword evidence="1" id="KW-0472">Membrane</keyword>
<comment type="caution">
    <text evidence="2">The sequence shown here is derived from an EMBL/GenBank/DDBJ whole genome shotgun (WGS) entry which is preliminary data.</text>
</comment>
<evidence type="ECO:0000256" key="1">
    <source>
        <dbReference type="SAM" id="Phobius"/>
    </source>
</evidence>
<dbReference type="Pfam" id="PF11750">
    <property type="entry name" value="DUF3307"/>
    <property type="match status" value="1"/>
</dbReference>
<feature type="transmembrane region" description="Helical" evidence="1">
    <location>
        <begin position="43"/>
        <end position="60"/>
    </location>
</feature>
<evidence type="ECO:0008006" key="4">
    <source>
        <dbReference type="Google" id="ProtNLM"/>
    </source>
</evidence>
<evidence type="ECO:0000313" key="3">
    <source>
        <dbReference type="Proteomes" id="UP000727654"/>
    </source>
</evidence>
<accession>A0ABM8WTP8</accession>
<organism evidence="2 3">
    <name type="scientific">Cupriavidus laharis</name>
    <dbReference type="NCBI Taxonomy" id="151654"/>
    <lineage>
        <taxon>Bacteria</taxon>
        <taxon>Pseudomonadati</taxon>
        <taxon>Pseudomonadota</taxon>
        <taxon>Betaproteobacteria</taxon>
        <taxon>Burkholderiales</taxon>
        <taxon>Burkholderiaceae</taxon>
        <taxon>Cupriavidus</taxon>
    </lineage>
</organism>
<gene>
    <name evidence="2" type="ORF">LMG23992_01858</name>
</gene>
<keyword evidence="1" id="KW-0812">Transmembrane</keyword>
<dbReference type="Proteomes" id="UP000727654">
    <property type="component" value="Unassembled WGS sequence"/>
</dbReference>
<keyword evidence="3" id="KW-1185">Reference proteome</keyword>
<sequence length="128" mass="14426">MTLGGGLAMALLLLFALFSKHLVCDFLWQPNWMLAGKGDFRSFGGYAHAGLHGLCTAALLGGLGVTYWLWLGIFDAVVHYMIDRWKVRLGQRAKLTPNLPQFWWAFGLDQYAHVLTYLAIVWLIGRLD</sequence>
<proteinExistence type="predicted"/>
<feature type="transmembrane region" description="Helical" evidence="1">
    <location>
        <begin position="102"/>
        <end position="124"/>
    </location>
</feature>
<reference evidence="2 3" key="1">
    <citation type="submission" date="2021-08" db="EMBL/GenBank/DDBJ databases">
        <authorList>
            <person name="Peeters C."/>
        </authorList>
    </citation>
    <scope>NUCLEOTIDE SEQUENCE [LARGE SCALE GENOMIC DNA]</scope>
    <source>
        <strain evidence="2 3">LMG 23992</strain>
    </source>
</reference>
<protein>
    <recommendedName>
        <fullName evidence="4">DUF3307 domain-containing protein</fullName>
    </recommendedName>
</protein>
<keyword evidence="1" id="KW-1133">Transmembrane helix</keyword>
<evidence type="ECO:0000313" key="2">
    <source>
        <dbReference type="EMBL" id="CAG9170862.1"/>
    </source>
</evidence>
<dbReference type="EMBL" id="CAJZAI010000003">
    <property type="protein sequence ID" value="CAG9170862.1"/>
    <property type="molecule type" value="Genomic_DNA"/>
</dbReference>